<evidence type="ECO:0000313" key="2">
    <source>
        <dbReference type="Proteomes" id="UP001055111"/>
    </source>
</evidence>
<evidence type="ECO:0000313" key="1">
    <source>
        <dbReference type="EMBL" id="GJH25508.1"/>
    </source>
</evidence>
<organism evidence="1 2">
    <name type="scientific">Caballeronia novacaledonica</name>
    <dbReference type="NCBI Taxonomy" id="1544861"/>
    <lineage>
        <taxon>Bacteria</taxon>
        <taxon>Pseudomonadati</taxon>
        <taxon>Pseudomonadota</taxon>
        <taxon>Betaproteobacteria</taxon>
        <taxon>Burkholderiales</taxon>
        <taxon>Burkholderiaceae</taxon>
        <taxon>Caballeronia</taxon>
    </lineage>
</organism>
<protein>
    <submittedName>
        <fullName evidence="1">Uncharacterized protein</fullName>
    </submittedName>
</protein>
<dbReference type="RefSeq" id="WP_238212115.1">
    <property type="nucleotide sequence ID" value="NZ_BPUS01000004.1"/>
</dbReference>
<reference evidence="1" key="1">
    <citation type="submission" date="2022-09" db="EMBL/GenBank/DDBJ databases">
        <title>Isolation and characterization of 3-chlorobenzoate degrading bacteria from soils in Shizuoka.</title>
        <authorList>
            <person name="Ifat A."/>
            <person name="Ogawa N."/>
            <person name="Kimbara K."/>
            <person name="Moriuchi R."/>
            <person name="Dohra H."/>
            <person name="Shintani M."/>
        </authorList>
    </citation>
    <scope>NUCLEOTIDE SEQUENCE</scope>
    <source>
        <strain evidence="1">19CS4-2</strain>
    </source>
</reference>
<gene>
    <name evidence="1" type="ORF">CBA19CS42_13350</name>
</gene>
<dbReference type="EMBL" id="BPUS01000004">
    <property type="protein sequence ID" value="GJH25508.1"/>
    <property type="molecule type" value="Genomic_DNA"/>
</dbReference>
<name>A0AA37I9X8_9BURK</name>
<comment type="caution">
    <text evidence="1">The sequence shown here is derived from an EMBL/GenBank/DDBJ whole genome shotgun (WGS) entry which is preliminary data.</text>
</comment>
<sequence length="83" mass="8718">MGGGIGGIYGQALSTWAGATSPLAQSAVLFLIKTGTIAAGEQIGVRLGSSTGLAQSVDPLFDSSPNPWWRMKNTWNQVKDPRK</sequence>
<dbReference type="AlphaFoldDB" id="A0AA37I9X8"/>
<accession>A0AA37I9X8</accession>
<dbReference type="Proteomes" id="UP001055111">
    <property type="component" value="Unassembled WGS sequence"/>
</dbReference>
<proteinExistence type="predicted"/>